<accession>A0AAW2G4V9</accession>
<evidence type="ECO:0008006" key="3">
    <source>
        <dbReference type="Google" id="ProtNLM"/>
    </source>
</evidence>
<keyword evidence="2" id="KW-1185">Reference proteome</keyword>
<reference evidence="1 2" key="1">
    <citation type="submission" date="2023-03" db="EMBL/GenBank/DDBJ databases">
        <title>High recombination rates correlate with genetic variation in Cardiocondyla obscurior ants.</title>
        <authorList>
            <person name="Errbii M."/>
        </authorList>
    </citation>
    <scope>NUCLEOTIDE SEQUENCE [LARGE SCALE GENOMIC DNA]</scope>
    <source>
        <strain evidence="1">Alpha-2009</strain>
        <tissue evidence="1">Whole body</tissue>
    </source>
</reference>
<dbReference type="Proteomes" id="UP001430953">
    <property type="component" value="Unassembled WGS sequence"/>
</dbReference>
<name>A0AAW2G4V9_9HYME</name>
<gene>
    <name evidence="1" type="ORF">PUN28_007599</name>
</gene>
<evidence type="ECO:0000313" key="2">
    <source>
        <dbReference type="Proteomes" id="UP001430953"/>
    </source>
</evidence>
<evidence type="ECO:0000313" key="1">
    <source>
        <dbReference type="EMBL" id="KAL0123073.1"/>
    </source>
</evidence>
<organism evidence="1 2">
    <name type="scientific">Cardiocondyla obscurior</name>
    <dbReference type="NCBI Taxonomy" id="286306"/>
    <lineage>
        <taxon>Eukaryota</taxon>
        <taxon>Metazoa</taxon>
        <taxon>Ecdysozoa</taxon>
        <taxon>Arthropoda</taxon>
        <taxon>Hexapoda</taxon>
        <taxon>Insecta</taxon>
        <taxon>Pterygota</taxon>
        <taxon>Neoptera</taxon>
        <taxon>Endopterygota</taxon>
        <taxon>Hymenoptera</taxon>
        <taxon>Apocrita</taxon>
        <taxon>Aculeata</taxon>
        <taxon>Formicoidea</taxon>
        <taxon>Formicidae</taxon>
        <taxon>Myrmicinae</taxon>
        <taxon>Cardiocondyla</taxon>
    </lineage>
</organism>
<protein>
    <recommendedName>
        <fullName evidence="3">Secreted protein</fullName>
    </recommendedName>
</protein>
<dbReference type="AlphaFoldDB" id="A0AAW2G4V9"/>
<dbReference type="EMBL" id="JADYXP020000006">
    <property type="protein sequence ID" value="KAL0123073.1"/>
    <property type="molecule type" value="Genomic_DNA"/>
</dbReference>
<sequence length="71" mass="8000">MNATGKTRVVLSMWSACQRLCSATVRFFHPSFSLFLSFFLSTPKSVYVYAGRVIATNYPNDDTIKISRQTA</sequence>
<comment type="caution">
    <text evidence="1">The sequence shown here is derived from an EMBL/GenBank/DDBJ whole genome shotgun (WGS) entry which is preliminary data.</text>
</comment>
<proteinExistence type="predicted"/>